<evidence type="ECO:0000256" key="1">
    <source>
        <dbReference type="SAM" id="Phobius"/>
    </source>
</evidence>
<dbReference type="AlphaFoldDB" id="A0A9X1XBQ9"/>
<evidence type="ECO:0000313" key="3">
    <source>
        <dbReference type="Proteomes" id="UP001139450"/>
    </source>
</evidence>
<keyword evidence="1" id="KW-0472">Membrane</keyword>
<evidence type="ECO:0000313" key="2">
    <source>
        <dbReference type="EMBL" id="MCJ8211834.1"/>
    </source>
</evidence>
<feature type="transmembrane region" description="Helical" evidence="1">
    <location>
        <begin position="110"/>
        <end position="132"/>
    </location>
</feature>
<reference evidence="2" key="1">
    <citation type="submission" date="2022-04" db="EMBL/GenBank/DDBJ databases">
        <title>Mucilaginibacter sp. RS28 isolated from freshwater.</title>
        <authorList>
            <person name="Ko S.-R."/>
        </authorList>
    </citation>
    <scope>NUCLEOTIDE SEQUENCE</scope>
    <source>
        <strain evidence="2">RS28</strain>
    </source>
</reference>
<dbReference type="EMBL" id="JALJEJ010000013">
    <property type="protein sequence ID" value="MCJ8211834.1"/>
    <property type="molecule type" value="Genomic_DNA"/>
</dbReference>
<sequence>MDNKSINKEVSELQKLNDRPDAIEQKLDELLLLLENSNLDSESIKNIQNKFNSAIDAETLKQQDLHEFRKLDELSENTSREELLDQFSLLLTNSKIDSNVSKQFIRRERLTAIVLFAIGVVMIALGFAMIIMPAPPYFEMFTIYYFTPDDGVTIMDVISLLIILAGVYLLVKSLIKKNTIS</sequence>
<keyword evidence="3" id="KW-1185">Reference proteome</keyword>
<keyword evidence="1" id="KW-1133">Transmembrane helix</keyword>
<proteinExistence type="predicted"/>
<name>A0A9X1XBQ9_9SPHI</name>
<accession>A0A9X1XBQ9</accession>
<comment type="caution">
    <text evidence="2">The sequence shown here is derived from an EMBL/GenBank/DDBJ whole genome shotgun (WGS) entry which is preliminary data.</text>
</comment>
<organism evidence="2 3">
    <name type="scientific">Mucilaginibacter straminoryzae</name>
    <dbReference type="NCBI Taxonomy" id="2932774"/>
    <lineage>
        <taxon>Bacteria</taxon>
        <taxon>Pseudomonadati</taxon>
        <taxon>Bacteroidota</taxon>
        <taxon>Sphingobacteriia</taxon>
        <taxon>Sphingobacteriales</taxon>
        <taxon>Sphingobacteriaceae</taxon>
        <taxon>Mucilaginibacter</taxon>
    </lineage>
</organism>
<protein>
    <submittedName>
        <fullName evidence="2">Uncharacterized protein</fullName>
    </submittedName>
</protein>
<dbReference type="Proteomes" id="UP001139450">
    <property type="component" value="Unassembled WGS sequence"/>
</dbReference>
<feature type="transmembrane region" description="Helical" evidence="1">
    <location>
        <begin position="152"/>
        <end position="171"/>
    </location>
</feature>
<gene>
    <name evidence="2" type="ORF">MUY27_19095</name>
</gene>
<keyword evidence="1" id="KW-0812">Transmembrane</keyword>
<dbReference type="RefSeq" id="WP_245132810.1">
    <property type="nucleotide sequence ID" value="NZ_JALJEJ010000013.1"/>
</dbReference>